<dbReference type="OrthoDB" id="1550837at2"/>
<gene>
    <name evidence="1" type="ORF">EUB48_13640</name>
</gene>
<accession>A0A515DCT5</accession>
<dbReference type="Proteomes" id="UP000316798">
    <property type="component" value="Chromosome"/>
</dbReference>
<name>A0A515DCT5_9BURK</name>
<dbReference type="RefSeq" id="WP_142819637.1">
    <property type="nucleotide sequence ID" value="NZ_CP035503.1"/>
</dbReference>
<evidence type="ECO:0000313" key="1">
    <source>
        <dbReference type="EMBL" id="QDL38216.1"/>
    </source>
</evidence>
<dbReference type="EMBL" id="CP035503">
    <property type="protein sequence ID" value="QDL38216.1"/>
    <property type="molecule type" value="Genomic_DNA"/>
</dbReference>
<sequence>MNFKTPRLNELFTISPTPEWPSVLFETDASGAHTWFWTVTWGAFSRSGQSATAANQWDAKTAITNLGGTLMVRAQAGTDTAGITVKIQGTNPVAGDVIQYLASTPSGAGFDKILAQESKFRHFNAGNEPVKSFDNGFGMCQLTTPPPSFEQAWNWKLNVDGGLALFGKKRSGAIAYLSQGGRSYTDGQLKYETVCRWNGGSYHVWDANAGAWKRKSNILCDSKTGNIGWDMTDVQNTGKTEAALHNRDSGKYLKGRAAGAHWMYSGVCYADHVLG</sequence>
<reference evidence="1 2" key="1">
    <citation type="submission" date="2019-01" db="EMBL/GenBank/DDBJ databases">
        <title>Genomic insights into a novel species Rhodoferax sp.</title>
        <authorList>
            <person name="Jin L."/>
        </authorList>
    </citation>
    <scope>NUCLEOTIDE SEQUENCE [LARGE SCALE GENOMIC DNA]</scope>
    <source>
        <strain evidence="1 2">CHu59-6-5</strain>
    </source>
</reference>
<evidence type="ECO:0000313" key="2">
    <source>
        <dbReference type="Proteomes" id="UP000316798"/>
    </source>
</evidence>
<dbReference type="KEGG" id="rhf:EUB48_13640"/>
<organism evidence="1 2">
    <name type="scientific">Rhodoferax sediminis</name>
    <dbReference type="NCBI Taxonomy" id="2509614"/>
    <lineage>
        <taxon>Bacteria</taxon>
        <taxon>Pseudomonadati</taxon>
        <taxon>Pseudomonadota</taxon>
        <taxon>Betaproteobacteria</taxon>
        <taxon>Burkholderiales</taxon>
        <taxon>Comamonadaceae</taxon>
        <taxon>Rhodoferax</taxon>
    </lineage>
</organism>
<protein>
    <submittedName>
        <fullName evidence="1">Uncharacterized protein</fullName>
    </submittedName>
</protein>
<proteinExistence type="predicted"/>
<keyword evidence="2" id="KW-1185">Reference proteome</keyword>
<dbReference type="AlphaFoldDB" id="A0A515DCT5"/>